<keyword evidence="5" id="KW-1185">Reference proteome</keyword>
<protein>
    <submittedName>
        <fullName evidence="4">Ribosomal protein</fullName>
    </submittedName>
</protein>
<evidence type="ECO:0000313" key="5">
    <source>
        <dbReference type="Proteomes" id="UP000005239"/>
    </source>
</evidence>
<keyword evidence="3" id="KW-0687">Ribonucleoprotein</keyword>
<evidence type="ECO:0000256" key="2">
    <source>
        <dbReference type="ARBA" id="ARBA00022980"/>
    </source>
</evidence>
<sequence length="310" mass="34829">MKRRYILPLTQLLTNCCQQRRREEQSRDERPVVALDVLVVDVVGTEKKFIEPRTHGAAGKKTLQPEHNGNTERSGLTVALLALIQVVPHVVEQSLAMLPNARLIDGFVYDAGQKAVKRIAHFPKQTGKVKVPEWSDLVKLGVTKDMAPESTQSEDGLGRILSKQGRKDLNRIAADLRSTTAPAELYIVMLIIVRLGPRRREGHVRVQEVEVGHDCGRSKISSKKRWVWRSSGKVPLVRNLLPEMETDRRQMVVLSGSRWVRNLREPGSEAAWLMACQSTEVVRDSHGYGMDSQGRSKLALSRLQGEGRIQ</sequence>
<accession>A0A8R1V214</accession>
<dbReference type="InterPro" id="IPR001266">
    <property type="entry name" value="Ribosomal_eS19"/>
</dbReference>
<dbReference type="InterPro" id="IPR036388">
    <property type="entry name" value="WH-like_DNA-bd_sf"/>
</dbReference>
<reference evidence="5" key="1">
    <citation type="journal article" date="2008" name="Nat. Genet.">
        <title>The Pristionchus pacificus genome provides a unique perspective on nematode lifestyle and parasitism.</title>
        <authorList>
            <person name="Dieterich C."/>
            <person name="Clifton S.W."/>
            <person name="Schuster L.N."/>
            <person name="Chinwalla A."/>
            <person name="Delehaunty K."/>
            <person name="Dinkelacker I."/>
            <person name="Fulton L."/>
            <person name="Fulton R."/>
            <person name="Godfrey J."/>
            <person name="Minx P."/>
            <person name="Mitreva M."/>
            <person name="Roeseler W."/>
            <person name="Tian H."/>
            <person name="Witte H."/>
            <person name="Yang S.P."/>
            <person name="Wilson R.K."/>
            <person name="Sommer R.J."/>
        </authorList>
    </citation>
    <scope>NUCLEOTIDE SEQUENCE [LARGE SCALE GENOMIC DNA]</scope>
    <source>
        <strain evidence="5">PS312</strain>
    </source>
</reference>
<evidence type="ECO:0000256" key="1">
    <source>
        <dbReference type="ARBA" id="ARBA00010014"/>
    </source>
</evidence>
<dbReference type="GO" id="GO:0022627">
    <property type="term" value="C:cytosolic small ribosomal subunit"/>
    <property type="evidence" value="ECO:0000318"/>
    <property type="project" value="GO_Central"/>
</dbReference>
<dbReference type="AlphaFoldDB" id="A0A2A6CHI6"/>
<gene>
    <name evidence="4" type="primary">WBGene00283133</name>
</gene>
<dbReference type="GO" id="GO:0006412">
    <property type="term" value="P:translation"/>
    <property type="evidence" value="ECO:0007669"/>
    <property type="project" value="InterPro"/>
</dbReference>
<dbReference type="PANTHER" id="PTHR11710">
    <property type="entry name" value="40S RIBOSOMAL PROTEIN S19"/>
    <property type="match status" value="1"/>
</dbReference>
<dbReference type="SUPFAM" id="SSF46785">
    <property type="entry name" value="Winged helix' DNA-binding domain"/>
    <property type="match status" value="1"/>
</dbReference>
<dbReference type="GO" id="GO:0003723">
    <property type="term" value="F:RNA binding"/>
    <property type="evidence" value="ECO:0000318"/>
    <property type="project" value="GO_Central"/>
</dbReference>
<name>A0A2A6CHI6_PRIPA</name>
<dbReference type="InterPro" id="IPR036390">
    <property type="entry name" value="WH_DNA-bd_sf"/>
</dbReference>
<dbReference type="Gene3D" id="1.10.10.10">
    <property type="entry name" value="Winged helix-like DNA-binding domain superfamily/Winged helix DNA-binding domain"/>
    <property type="match status" value="1"/>
</dbReference>
<keyword evidence="2" id="KW-0689">Ribosomal protein</keyword>
<dbReference type="PANTHER" id="PTHR11710:SF0">
    <property type="entry name" value="40S RIBOSOMAL PROTEIN S19"/>
    <property type="match status" value="1"/>
</dbReference>
<dbReference type="GO" id="GO:0003735">
    <property type="term" value="F:structural constituent of ribosome"/>
    <property type="evidence" value="ECO:0000318"/>
    <property type="project" value="GO_Central"/>
</dbReference>
<dbReference type="Proteomes" id="UP000005239">
    <property type="component" value="Unassembled WGS sequence"/>
</dbReference>
<accession>A0A2A6CHI6</accession>
<proteinExistence type="inferred from homology"/>
<evidence type="ECO:0000313" key="4">
    <source>
        <dbReference type="EnsemblMetazoa" id="PPA44764.1"/>
    </source>
</evidence>
<dbReference type="OrthoDB" id="428974at2759"/>
<reference evidence="4" key="2">
    <citation type="submission" date="2022-06" db="UniProtKB">
        <authorList>
            <consortium name="EnsemblMetazoa"/>
        </authorList>
    </citation>
    <scope>IDENTIFICATION</scope>
    <source>
        <strain evidence="4">PS312</strain>
    </source>
</reference>
<organism evidence="4 5">
    <name type="scientific">Pristionchus pacificus</name>
    <name type="common">Parasitic nematode worm</name>
    <dbReference type="NCBI Taxonomy" id="54126"/>
    <lineage>
        <taxon>Eukaryota</taxon>
        <taxon>Metazoa</taxon>
        <taxon>Ecdysozoa</taxon>
        <taxon>Nematoda</taxon>
        <taxon>Chromadorea</taxon>
        <taxon>Rhabditida</taxon>
        <taxon>Rhabditina</taxon>
        <taxon>Diplogasteromorpha</taxon>
        <taxon>Diplogasteroidea</taxon>
        <taxon>Neodiplogasteridae</taxon>
        <taxon>Pristionchus</taxon>
    </lineage>
</organism>
<dbReference type="GO" id="GO:0000028">
    <property type="term" value="P:ribosomal small subunit assembly"/>
    <property type="evidence" value="ECO:0000318"/>
    <property type="project" value="GO_Central"/>
</dbReference>
<dbReference type="SMART" id="SM01413">
    <property type="entry name" value="Ribosomal_S19e"/>
    <property type="match status" value="1"/>
</dbReference>
<evidence type="ECO:0000256" key="3">
    <source>
        <dbReference type="ARBA" id="ARBA00023274"/>
    </source>
</evidence>
<comment type="similarity">
    <text evidence="1">Belongs to the eukaryotic ribosomal protein eS19 family.</text>
</comment>
<dbReference type="EnsemblMetazoa" id="PPA44764.1">
    <property type="protein sequence ID" value="PPA44764.1"/>
    <property type="gene ID" value="WBGene00283133"/>
</dbReference>